<feature type="non-terminal residue" evidence="1">
    <location>
        <position position="1"/>
    </location>
</feature>
<evidence type="ECO:0000313" key="1">
    <source>
        <dbReference type="EMBL" id="GAG67516.1"/>
    </source>
</evidence>
<gene>
    <name evidence="1" type="ORF">S01H4_08161</name>
</gene>
<comment type="caution">
    <text evidence="1">The sequence shown here is derived from an EMBL/GenBank/DDBJ whole genome shotgun (WGS) entry which is preliminary data.</text>
</comment>
<sequence length="44" mass="5055">FPQGRYKNANGSFWFNLDIPEQNGLALTWFLDDDGCAQKMRGEC</sequence>
<reference evidence="1" key="1">
    <citation type="journal article" date="2014" name="Front. Microbiol.">
        <title>High frequency of phylogenetically diverse reductive dehalogenase-homologous genes in deep subseafloor sedimentary metagenomes.</title>
        <authorList>
            <person name="Kawai M."/>
            <person name="Futagami T."/>
            <person name="Toyoda A."/>
            <person name="Takaki Y."/>
            <person name="Nishi S."/>
            <person name="Hori S."/>
            <person name="Arai W."/>
            <person name="Tsubouchi T."/>
            <person name="Morono Y."/>
            <person name="Uchiyama I."/>
            <person name="Ito T."/>
            <person name="Fujiyama A."/>
            <person name="Inagaki F."/>
            <person name="Takami H."/>
        </authorList>
    </citation>
    <scope>NUCLEOTIDE SEQUENCE</scope>
    <source>
        <strain evidence="1">Expedition CK06-06</strain>
    </source>
</reference>
<dbReference type="AlphaFoldDB" id="X1B691"/>
<proteinExistence type="predicted"/>
<organism evidence="1">
    <name type="scientific">marine sediment metagenome</name>
    <dbReference type="NCBI Taxonomy" id="412755"/>
    <lineage>
        <taxon>unclassified sequences</taxon>
        <taxon>metagenomes</taxon>
        <taxon>ecological metagenomes</taxon>
    </lineage>
</organism>
<name>X1B691_9ZZZZ</name>
<dbReference type="EMBL" id="BART01002766">
    <property type="protein sequence ID" value="GAG67516.1"/>
    <property type="molecule type" value="Genomic_DNA"/>
</dbReference>
<protein>
    <submittedName>
        <fullName evidence="1">Uncharacterized protein</fullName>
    </submittedName>
</protein>
<accession>X1B691</accession>